<dbReference type="InterPro" id="IPR002634">
    <property type="entry name" value="BolA"/>
</dbReference>
<dbReference type="PANTHER" id="PTHR12735:SF27">
    <property type="entry name" value="BOLA-LIKE PROTEIN 2"/>
    <property type="match status" value="1"/>
</dbReference>
<dbReference type="GO" id="GO:0006879">
    <property type="term" value="P:intracellular iron ion homeostasis"/>
    <property type="evidence" value="ECO:0007669"/>
    <property type="project" value="InterPro"/>
</dbReference>
<protein>
    <recommendedName>
        <fullName evidence="5">BolA-like protein</fullName>
    </recommendedName>
</protein>
<dbReference type="Proteomes" id="UP000256970">
    <property type="component" value="Unassembled WGS sequence"/>
</dbReference>
<dbReference type="PIRSF" id="PIRSF003113">
    <property type="entry name" value="BolA"/>
    <property type="match status" value="1"/>
</dbReference>
<dbReference type="InterPro" id="IPR045115">
    <property type="entry name" value="BOL2"/>
</dbReference>
<sequence>MVTASDVEVKLKEKLDAADVTVIDTSGGCGASFDVAVVSDAFNGKMLIARHRLVHDALAELMPDIHALSIKRCWTKAQQAAATQQAAPAAAAAGTS</sequence>
<dbReference type="Pfam" id="PF01722">
    <property type="entry name" value="BolA"/>
    <property type="match status" value="1"/>
</dbReference>
<name>A0A383VG36_TETOB</name>
<dbReference type="EMBL" id="FNXT01000412">
    <property type="protein sequence ID" value="SZX64477.1"/>
    <property type="molecule type" value="Genomic_DNA"/>
</dbReference>
<dbReference type="Gene3D" id="3.30.300.90">
    <property type="entry name" value="BolA-like"/>
    <property type="match status" value="1"/>
</dbReference>
<comment type="similarity">
    <text evidence="1">Belongs to the BolA/IbaG family.</text>
</comment>
<dbReference type="GO" id="GO:0005829">
    <property type="term" value="C:cytosol"/>
    <property type="evidence" value="ECO:0007669"/>
    <property type="project" value="TreeGrafter"/>
</dbReference>
<evidence type="ECO:0000256" key="1">
    <source>
        <dbReference type="RuleBase" id="RU003860"/>
    </source>
</evidence>
<dbReference type="OrthoDB" id="4983at2759"/>
<dbReference type="GO" id="GO:0051537">
    <property type="term" value="F:2 iron, 2 sulfur cluster binding"/>
    <property type="evidence" value="ECO:0007669"/>
    <property type="project" value="InterPro"/>
</dbReference>
<evidence type="ECO:0000313" key="3">
    <source>
        <dbReference type="EMBL" id="SZX70587.1"/>
    </source>
</evidence>
<dbReference type="GO" id="GO:0051604">
    <property type="term" value="P:protein maturation"/>
    <property type="evidence" value="ECO:0007669"/>
    <property type="project" value="InterPro"/>
</dbReference>
<gene>
    <name evidence="3" type="ORF">BQ4739_LOCUS10786</name>
    <name evidence="2" type="ORF">BQ4739_LOCUS4984</name>
</gene>
<evidence type="ECO:0000313" key="4">
    <source>
        <dbReference type="Proteomes" id="UP000256970"/>
    </source>
</evidence>
<evidence type="ECO:0000313" key="2">
    <source>
        <dbReference type="EMBL" id="SZX64477.1"/>
    </source>
</evidence>
<dbReference type="SUPFAM" id="SSF82657">
    <property type="entry name" value="BolA-like"/>
    <property type="match status" value="1"/>
</dbReference>
<dbReference type="EMBL" id="FNXT01000994">
    <property type="protein sequence ID" value="SZX70587.1"/>
    <property type="molecule type" value="Genomic_DNA"/>
</dbReference>
<proteinExistence type="inferred from homology"/>
<accession>A0A383VG36</accession>
<dbReference type="STRING" id="3088.A0A383VG36"/>
<organism evidence="2 4">
    <name type="scientific">Tetradesmus obliquus</name>
    <name type="common">Green alga</name>
    <name type="synonym">Acutodesmus obliquus</name>
    <dbReference type="NCBI Taxonomy" id="3088"/>
    <lineage>
        <taxon>Eukaryota</taxon>
        <taxon>Viridiplantae</taxon>
        <taxon>Chlorophyta</taxon>
        <taxon>core chlorophytes</taxon>
        <taxon>Chlorophyceae</taxon>
        <taxon>CS clade</taxon>
        <taxon>Sphaeropleales</taxon>
        <taxon>Scenedesmaceae</taxon>
        <taxon>Tetradesmus</taxon>
    </lineage>
</organism>
<dbReference type="AlphaFoldDB" id="A0A383VG36"/>
<keyword evidence="4" id="KW-1185">Reference proteome</keyword>
<reference evidence="2 4" key="1">
    <citation type="submission" date="2016-10" db="EMBL/GenBank/DDBJ databases">
        <authorList>
            <person name="Cai Z."/>
        </authorList>
    </citation>
    <scope>NUCLEOTIDE SEQUENCE [LARGE SCALE GENOMIC DNA]</scope>
</reference>
<dbReference type="GO" id="GO:0005634">
    <property type="term" value="C:nucleus"/>
    <property type="evidence" value="ECO:0007669"/>
    <property type="project" value="TreeGrafter"/>
</dbReference>
<dbReference type="InterPro" id="IPR036065">
    <property type="entry name" value="BolA-like_sf"/>
</dbReference>
<evidence type="ECO:0008006" key="5">
    <source>
        <dbReference type="Google" id="ProtNLM"/>
    </source>
</evidence>
<dbReference type="PANTHER" id="PTHR12735">
    <property type="entry name" value="BOLA-LIKE PROTEIN-RELATED"/>
    <property type="match status" value="1"/>
</dbReference>